<dbReference type="AlphaFoldDB" id="A0A5R9Q0F3"/>
<dbReference type="Pfam" id="PF12048">
    <property type="entry name" value="DUF3530"/>
    <property type="match status" value="1"/>
</dbReference>
<dbReference type="OrthoDB" id="9776279at2"/>
<evidence type="ECO:0000313" key="3">
    <source>
        <dbReference type="Proteomes" id="UP000309186"/>
    </source>
</evidence>
<dbReference type="Proteomes" id="UP000309186">
    <property type="component" value="Unassembled WGS sequence"/>
</dbReference>
<evidence type="ECO:0000313" key="2">
    <source>
        <dbReference type="EMBL" id="TLX45867.1"/>
    </source>
</evidence>
<organism evidence="2 3">
    <name type="scientific">Pseudoalteromonas phenolica</name>
    <dbReference type="NCBI Taxonomy" id="161398"/>
    <lineage>
        <taxon>Bacteria</taxon>
        <taxon>Pseudomonadati</taxon>
        <taxon>Pseudomonadota</taxon>
        <taxon>Gammaproteobacteria</taxon>
        <taxon>Alteromonadales</taxon>
        <taxon>Pseudoalteromonadaceae</taxon>
        <taxon>Pseudoalteromonas</taxon>
    </lineage>
</organism>
<comment type="caution">
    <text evidence="2">The sequence shown here is derived from an EMBL/GenBank/DDBJ whole genome shotgun (WGS) entry which is preliminary data.</text>
</comment>
<protein>
    <submittedName>
        <fullName evidence="2">DUF3530 domain-containing protein</fullName>
    </submittedName>
</protein>
<keyword evidence="1" id="KW-0732">Signal</keyword>
<evidence type="ECO:0000256" key="1">
    <source>
        <dbReference type="SAM" id="SignalP"/>
    </source>
</evidence>
<dbReference type="SUPFAM" id="SSF53474">
    <property type="entry name" value="alpha/beta-Hydrolases"/>
    <property type="match status" value="1"/>
</dbReference>
<accession>A0A5R9Q0F3</accession>
<sequence length="282" mass="31863">MPYFIAFMILLFATPALNAAPSEHVMPTEPKMWHQQDLKNYIDASNIINITVNEQPLDVLFQTYMNATKRGIAIILPDIGHSPLSSNGSQFLQQALADDGYDTYVLPSPAVLFESLEIPDFTQEQQPNPFAKAVFFQSESMLNEYKNELAARFQALTQELSKMPDEHIVVIALGTSAGVFAELISEQPQLPVDALVTISAYLPHPKRNKDLAATFSLVSPPLLDIFYSNDGPAVTQSISNRKRWAKRNSKYDYRQRELFGLSHELRQHQRLRKEVNGFLSHL</sequence>
<name>A0A5R9Q0F3_9GAMM</name>
<dbReference type="InterPro" id="IPR022529">
    <property type="entry name" value="DUF3530"/>
</dbReference>
<reference evidence="2 3" key="1">
    <citation type="submission" date="2018-01" db="EMBL/GenBank/DDBJ databases">
        <title>Co-occurrence of chitin degradation, pigmentation and bioactivity in marine Pseudoalteromonas.</title>
        <authorList>
            <person name="Paulsen S."/>
            <person name="Gram L."/>
            <person name="Machado H."/>
        </authorList>
    </citation>
    <scope>NUCLEOTIDE SEQUENCE [LARGE SCALE GENOMIC DNA]</scope>
    <source>
        <strain evidence="2 3">S3663</strain>
    </source>
</reference>
<dbReference type="InterPro" id="IPR029058">
    <property type="entry name" value="AB_hydrolase_fold"/>
</dbReference>
<dbReference type="EMBL" id="PPSW01000027">
    <property type="protein sequence ID" value="TLX45867.1"/>
    <property type="molecule type" value="Genomic_DNA"/>
</dbReference>
<feature type="signal peptide" evidence="1">
    <location>
        <begin position="1"/>
        <end position="19"/>
    </location>
</feature>
<proteinExistence type="predicted"/>
<gene>
    <name evidence="2" type="ORF">C1E24_16425</name>
</gene>
<feature type="chain" id="PRO_5024450168" evidence="1">
    <location>
        <begin position="20"/>
        <end position="282"/>
    </location>
</feature>